<evidence type="ECO:0000313" key="13">
    <source>
        <dbReference type="Proteomes" id="UP000245119"/>
    </source>
</evidence>
<evidence type="ECO:0000256" key="6">
    <source>
        <dbReference type="ARBA" id="ARBA00022989"/>
    </source>
</evidence>
<dbReference type="PANTHER" id="PTHR21425:SF2">
    <property type="entry name" value="PROTEIN C1ORF43"/>
    <property type="match status" value="1"/>
</dbReference>
<dbReference type="GO" id="GO:0005739">
    <property type="term" value="C:mitochondrion"/>
    <property type="evidence" value="ECO:0007669"/>
    <property type="project" value="UniProtKB-SubCell"/>
</dbReference>
<evidence type="ECO:0000256" key="8">
    <source>
        <dbReference type="ARBA" id="ARBA00023128"/>
    </source>
</evidence>
<evidence type="ECO:0000256" key="5">
    <source>
        <dbReference type="ARBA" id="ARBA00022692"/>
    </source>
</evidence>
<dbReference type="Proteomes" id="UP000245119">
    <property type="component" value="Linkage Group LG13"/>
</dbReference>
<comment type="caution">
    <text evidence="12">The sequence shown here is derived from an EMBL/GenBank/DDBJ whole genome shotgun (WGS) entry which is preliminary data.</text>
</comment>
<feature type="region of interest" description="Disordered" evidence="10">
    <location>
        <begin position="204"/>
        <end position="283"/>
    </location>
</feature>
<dbReference type="PANTHER" id="PTHR21425">
    <property type="entry name" value="NICE-3"/>
    <property type="match status" value="1"/>
</dbReference>
<feature type="compositionally biased region" description="Low complexity" evidence="10">
    <location>
        <begin position="249"/>
        <end position="263"/>
    </location>
</feature>
<evidence type="ECO:0000256" key="3">
    <source>
        <dbReference type="ARBA" id="ARBA00004173"/>
    </source>
</evidence>
<evidence type="ECO:0000256" key="2">
    <source>
        <dbReference type="ARBA" id="ARBA00004167"/>
    </source>
</evidence>
<evidence type="ECO:0000256" key="7">
    <source>
        <dbReference type="ARBA" id="ARBA00023034"/>
    </source>
</evidence>
<dbReference type="EMBL" id="PZQS01000013">
    <property type="protein sequence ID" value="PVD19893.1"/>
    <property type="molecule type" value="Genomic_DNA"/>
</dbReference>
<feature type="compositionally biased region" description="Polar residues" evidence="10">
    <location>
        <begin position="219"/>
        <end position="233"/>
    </location>
</feature>
<evidence type="ECO:0000256" key="10">
    <source>
        <dbReference type="SAM" id="MobiDB-lite"/>
    </source>
</evidence>
<keyword evidence="8" id="KW-0496">Mitochondrion</keyword>
<evidence type="ECO:0000256" key="11">
    <source>
        <dbReference type="SAM" id="Phobius"/>
    </source>
</evidence>
<proteinExistence type="predicted"/>
<accession>A0A2T7NFD6</accession>
<dbReference type="GO" id="GO:0016020">
    <property type="term" value="C:membrane"/>
    <property type="evidence" value="ECO:0007669"/>
    <property type="project" value="UniProtKB-SubCell"/>
</dbReference>
<keyword evidence="7" id="KW-0333">Golgi apparatus</keyword>
<evidence type="ECO:0000256" key="1">
    <source>
        <dbReference type="ARBA" id="ARBA00002620"/>
    </source>
</evidence>
<comment type="function">
    <text evidence="1">General regulator of phagocytosis. Required to uptake Gram negative bacterium by macrophages.</text>
</comment>
<reference evidence="12 13" key="1">
    <citation type="submission" date="2018-04" db="EMBL/GenBank/DDBJ databases">
        <title>The genome of golden apple snail Pomacea canaliculata provides insight into stress tolerance and invasive adaptation.</title>
        <authorList>
            <person name="Liu C."/>
            <person name="Liu B."/>
            <person name="Ren Y."/>
            <person name="Zhang Y."/>
            <person name="Wang H."/>
            <person name="Li S."/>
            <person name="Jiang F."/>
            <person name="Yin L."/>
            <person name="Zhang G."/>
            <person name="Qian W."/>
            <person name="Fan W."/>
        </authorList>
    </citation>
    <scope>NUCLEOTIDE SEQUENCE [LARGE SCALE GENOMIC DNA]</scope>
    <source>
        <strain evidence="12">SZHN2017</strain>
        <tissue evidence="12">Muscle</tissue>
    </source>
</reference>
<keyword evidence="9 11" id="KW-0472">Membrane</keyword>
<dbReference type="GO" id="GO:0005794">
    <property type="term" value="C:Golgi apparatus"/>
    <property type="evidence" value="ECO:0007669"/>
    <property type="project" value="UniProtKB-SubCell"/>
</dbReference>
<evidence type="ECO:0000313" key="12">
    <source>
        <dbReference type="EMBL" id="PVD19893.1"/>
    </source>
</evidence>
<feature type="transmembrane region" description="Helical" evidence="11">
    <location>
        <begin position="6"/>
        <end position="28"/>
    </location>
</feature>
<evidence type="ECO:0000256" key="4">
    <source>
        <dbReference type="ARBA" id="ARBA00004555"/>
    </source>
</evidence>
<keyword evidence="6 11" id="KW-1133">Transmembrane helix</keyword>
<dbReference type="Pfam" id="PF07406">
    <property type="entry name" value="NICE-3"/>
    <property type="match status" value="1"/>
</dbReference>
<name>A0A2T7NFD6_POMCA</name>
<keyword evidence="5 11" id="KW-0812">Transmembrane</keyword>
<protein>
    <submittedName>
        <fullName evidence="12">Uncharacterized protein</fullName>
    </submittedName>
</protein>
<sequence length="283" mass="32061">MAAEMSLVSVVLFIATGALVFFLLFLFAKRQIMRFALRSARKPHINIGADAPRELREEIQRRLTIVQSVRFEPTLLSEQVLEASKSVPNHYLHRMKALDAFTNAVDCLRSKDTTIGLRGTKQTMQLYLFTLCPSAANSSQAQIIDMFCSSYNHARHHPANFGNAELTNYMELLDKVIRMIKDNKKRRAAALYPAVETEVRLRRDCGKRESAETVRHTGKSNNLRLQARRNQPAASRPEHVEQFNMVDKSSGYSSTDHSSSGRGSVERLISPQHSFKPERDEAV</sequence>
<feature type="compositionally biased region" description="Basic and acidic residues" evidence="10">
    <location>
        <begin position="204"/>
        <end position="215"/>
    </location>
</feature>
<keyword evidence="13" id="KW-1185">Reference proteome</keyword>
<dbReference type="OMA" id="AEFIKYQ"/>
<comment type="subcellular location">
    <subcellularLocation>
        <location evidence="4">Golgi apparatus</location>
    </subcellularLocation>
    <subcellularLocation>
        <location evidence="2">Membrane</location>
        <topology evidence="2">Single-pass membrane protein</topology>
    </subcellularLocation>
    <subcellularLocation>
        <location evidence="3">Mitochondrion</location>
    </subcellularLocation>
</comment>
<dbReference type="OrthoDB" id="5960253at2759"/>
<evidence type="ECO:0000256" key="9">
    <source>
        <dbReference type="ARBA" id="ARBA00023136"/>
    </source>
</evidence>
<gene>
    <name evidence="12" type="ORF">C0Q70_20387</name>
</gene>
<organism evidence="12 13">
    <name type="scientific">Pomacea canaliculata</name>
    <name type="common">Golden apple snail</name>
    <dbReference type="NCBI Taxonomy" id="400727"/>
    <lineage>
        <taxon>Eukaryota</taxon>
        <taxon>Metazoa</taxon>
        <taxon>Spiralia</taxon>
        <taxon>Lophotrochozoa</taxon>
        <taxon>Mollusca</taxon>
        <taxon>Gastropoda</taxon>
        <taxon>Caenogastropoda</taxon>
        <taxon>Architaenioglossa</taxon>
        <taxon>Ampullarioidea</taxon>
        <taxon>Ampullariidae</taxon>
        <taxon>Pomacea</taxon>
    </lineage>
</organism>
<dbReference type="AlphaFoldDB" id="A0A2T7NFD6"/>
<dbReference type="InterPro" id="IPR010876">
    <property type="entry name" value="C1orf43"/>
</dbReference>